<sequence length="55" mass="6271">MKHLTVGIFALSILTLSIHYKVIKIDTTIIHKNVWNIVVWIVSLTLGVIISSWLK</sequence>
<keyword evidence="1" id="KW-0812">Transmembrane</keyword>
<evidence type="ECO:0000313" key="3">
    <source>
        <dbReference type="Proteomes" id="UP001144612"/>
    </source>
</evidence>
<keyword evidence="3" id="KW-1185">Reference proteome</keyword>
<reference evidence="2" key="1">
    <citation type="submission" date="2022-12" db="EMBL/GenBank/DDBJ databases">
        <title>Clostridium sp. nov., isolated from industrial wastewater.</title>
        <authorList>
            <person name="Jiayan W."/>
        </authorList>
    </citation>
    <scope>NUCLEOTIDE SEQUENCE</scope>
    <source>
        <strain evidence="2">ZC22-4</strain>
    </source>
</reference>
<feature type="transmembrane region" description="Helical" evidence="1">
    <location>
        <begin position="34"/>
        <end position="54"/>
    </location>
</feature>
<evidence type="ECO:0000313" key="2">
    <source>
        <dbReference type="EMBL" id="MCY6958903.1"/>
    </source>
</evidence>
<dbReference type="Proteomes" id="UP001144612">
    <property type="component" value="Unassembled WGS sequence"/>
</dbReference>
<organism evidence="2 3">
    <name type="scientific">Clostridium brassicae</name>
    <dbReference type="NCBI Taxonomy" id="2999072"/>
    <lineage>
        <taxon>Bacteria</taxon>
        <taxon>Bacillati</taxon>
        <taxon>Bacillota</taxon>
        <taxon>Clostridia</taxon>
        <taxon>Eubacteriales</taxon>
        <taxon>Clostridiaceae</taxon>
        <taxon>Clostridium</taxon>
    </lineage>
</organism>
<proteinExistence type="predicted"/>
<dbReference type="EMBL" id="JAPQFJ010000008">
    <property type="protein sequence ID" value="MCY6958903.1"/>
    <property type="molecule type" value="Genomic_DNA"/>
</dbReference>
<keyword evidence="1" id="KW-1133">Transmembrane helix</keyword>
<evidence type="ECO:0000256" key="1">
    <source>
        <dbReference type="SAM" id="Phobius"/>
    </source>
</evidence>
<dbReference type="RefSeq" id="WP_268061317.1">
    <property type="nucleotide sequence ID" value="NZ_JAPQFJ010000008.1"/>
</dbReference>
<accession>A0ABT4D9B2</accession>
<name>A0ABT4D9B2_9CLOT</name>
<comment type="caution">
    <text evidence="2">The sequence shown here is derived from an EMBL/GenBank/DDBJ whole genome shotgun (WGS) entry which is preliminary data.</text>
</comment>
<gene>
    <name evidence="2" type="ORF">OW729_09835</name>
</gene>
<keyword evidence="1" id="KW-0472">Membrane</keyword>
<protein>
    <submittedName>
        <fullName evidence="2">Uncharacterized protein</fullName>
    </submittedName>
</protein>